<evidence type="ECO:0000313" key="1">
    <source>
        <dbReference type="EMBL" id="AIJ06991.1"/>
    </source>
</evidence>
<reference evidence="1 2" key="1">
    <citation type="journal article" date="2012" name="PLoS ONE">
        <title>Edwardsiella comparative phylogenomics reveal the new intra/inter-species taxonomic relationships, virulence evolution and niche adaptation mechanisms.</title>
        <authorList>
            <person name="Yang M."/>
            <person name="Lv Y."/>
            <person name="Xiao J."/>
            <person name="Wu H."/>
            <person name="Zheng H."/>
            <person name="Liu Q."/>
            <person name="Zhang Y."/>
            <person name="Wang Q."/>
        </authorList>
    </citation>
    <scope>NUCLEOTIDE SEQUENCE [LARGE SCALE GENOMIC DNA]</scope>
    <source>
        <strain evidence="2">080813</strain>
    </source>
</reference>
<dbReference type="AlphaFoldDB" id="A0A076LFT8"/>
<evidence type="ECO:0000313" key="2">
    <source>
        <dbReference type="Proteomes" id="UP000028681"/>
    </source>
</evidence>
<sequence length="60" mass="6897">MHRTAAAIAAKQRLMIDATREDMSGVLTQAFEMEKDNILSEMEDELGKQLTSQLKREMKR</sequence>
<name>A0A076LFT8_9GAMM</name>
<proteinExistence type="predicted"/>
<protein>
    <submittedName>
        <fullName evidence="1">Putative tail component of prophage protein</fullName>
    </submittedName>
</protein>
<dbReference type="HOGENOM" id="CLU_2934043_0_0_6"/>
<gene>
    <name evidence="1" type="ORF">ETEE_0514</name>
</gene>
<dbReference type="EMBL" id="CP006664">
    <property type="protein sequence ID" value="AIJ06991.1"/>
    <property type="molecule type" value="Genomic_DNA"/>
</dbReference>
<dbReference type="Proteomes" id="UP000028681">
    <property type="component" value="Chromosome"/>
</dbReference>
<organism evidence="1 2">
    <name type="scientific">Edwardsiella anguillarum ET080813</name>
    <dbReference type="NCBI Taxonomy" id="667120"/>
    <lineage>
        <taxon>Bacteria</taxon>
        <taxon>Pseudomonadati</taxon>
        <taxon>Pseudomonadota</taxon>
        <taxon>Gammaproteobacteria</taxon>
        <taxon>Enterobacterales</taxon>
        <taxon>Hafniaceae</taxon>
        <taxon>Edwardsiella</taxon>
    </lineage>
</organism>
<accession>A0A076LFT8</accession>
<dbReference type="KEGG" id="ete:ETEE_0514"/>